<dbReference type="InterPro" id="IPR039426">
    <property type="entry name" value="TonB-dep_rcpt-like"/>
</dbReference>
<dbReference type="PROSITE" id="PS52016">
    <property type="entry name" value="TONB_DEPENDENT_REC_3"/>
    <property type="match status" value="1"/>
</dbReference>
<evidence type="ECO:0000259" key="9">
    <source>
        <dbReference type="Pfam" id="PF07715"/>
    </source>
</evidence>
<dbReference type="InterPro" id="IPR041700">
    <property type="entry name" value="OMP_b-brl_3"/>
</dbReference>
<dbReference type="PANTHER" id="PTHR40980">
    <property type="entry name" value="PLUG DOMAIN-CONTAINING PROTEIN"/>
    <property type="match status" value="1"/>
</dbReference>
<dbReference type="EMBL" id="JACVEL010000009">
    <property type="protein sequence ID" value="MBC9813278.1"/>
    <property type="molecule type" value="Genomic_DNA"/>
</dbReference>
<organism evidence="11 12">
    <name type="scientific">Taishania pollutisoli</name>
    <dbReference type="NCBI Taxonomy" id="2766479"/>
    <lineage>
        <taxon>Bacteria</taxon>
        <taxon>Pseudomonadati</taxon>
        <taxon>Bacteroidota</taxon>
        <taxon>Flavobacteriia</taxon>
        <taxon>Flavobacteriales</taxon>
        <taxon>Crocinitomicaceae</taxon>
        <taxon>Taishania</taxon>
    </lineage>
</organism>
<evidence type="ECO:0000313" key="12">
    <source>
        <dbReference type="Proteomes" id="UP000652681"/>
    </source>
</evidence>
<dbReference type="SUPFAM" id="SSF49464">
    <property type="entry name" value="Carboxypeptidase regulatory domain-like"/>
    <property type="match status" value="1"/>
</dbReference>
<gene>
    <name evidence="11" type="ORF">H9Y05_12440</name>
</gene>
<keyword evidence="12" id="KW-1185">Reference proteome</keyword>
<feature type="domain" description="TonB-dependent receptor plug" evidence="9">
    <location>
        <begin position="139"/>
        <end position="217"/>
    </location>
</feature>
<evidence type="ECO:0000256" key="7">
    <source>
        <dbReference type="PROSITE-ProRule" id="PRU01360"/>
    </source>
</evidence>
<keyword evidence="5 7" id="KW-0472">Membrane</keyword>
<dbReference type="PANTHER" id="PTHR40980:SF4">
    <property type="entry name" value="TONB-DEPENDENT RECEPTOR-LIKE BETA-BARREL DOMAIN-CONTAINING PROTEIN"/>
    <property type="match status" value="1"/>
</dbReference>
<evidence type="ECO:0000259" key="10">
    <source>
        <dbReference type="Pfam" id="PF14905"/>
    </source>
</evidence>
<proteinExistence type="inferred from homology"/>
<keyword evidence="2 7" id="KW-0813">Transport</keyword>
<feature type="domain" description="Outer membrane protein beta-barrel" evidence="10">
    <location>
        <begin position="372"/>
        <end position="770"/>
    </location>
</feature>
<dbReference type="InterPro" id="IPR037066">
    <property type="entry name" value="Plug_dom_sf"/>
</dbReference>
<dbReference type="InterPro" id="IPR036942">
    <property type="entry name" value="Beta-barrel_TonB_sf"/>
</dbReference>
<evidence type="ECO:0000256" key="8">
    <source>
        <dbReference type="SAM" id="SignalP"/>
    </source>
</evidence>
<evidence type="ECO:0000256" key="5">
    <source>
        <dbReference type="ARBA" id="ARBA00023136"/>
    </source>
</evidence>
<keyword evidence="8" id="KW-0732">Signal</keyword>
<evidence type="ECO:0000256" key="1">
    <source>
        <dbReference type="ARBA" id="ARBA00004571"/>
    </source>
</evidence>
<comment type="caution">
    <text evidence="11">The sequence shown here is derived from an EMBL/GenBank/DDBJ whole genome shotgun (WGS) entry which is preliminary data.</text>
</comment>
<evidence type="ECO:0000256" key="3">
    <source>
        <dbReference type="ARBA" id="ARBA00022452"/>
    </source>
</evidence>
<feature type="chain" id="PRO_5035218141" evidence="8">
    <location>
        <begin position="21"/>
        <end position="793"/>
    </location>
</feature>
<dbReference type="Pfam" id="PF14905">
    <property type="entry name" value="OMP_b-brl_3"/>
    <property type="match status" value="1"/>
</dbReference>
<dbReference type="AlphaFoldDB" id="A0A8J6PRI0"/>
<evidence type="ECO:0000256" key="6">
    <source>
        <dbReference type="ARBA" id="ARBA00023237"/>
    </source>
</evidence>
<comment type="subcellular location">
    <subcellularLocation>
        <location evidence="1 7">Cell outer membrane</location>
        <topology evidence="1 7">Multi-pass membrane protein</topology>
    </subcellularLocation>
</comment>
<keyword evidence="11" id="KW-0675">Receptor</keyword>
<evidence type="ECO:0000256" key="4">
    <source>
        <dbReference type="ARBA" id="ARBA00022692"/>
    </source>
</evidence>
<sequence>MLIRLVISLVLISCSFSLFAQSELSISGTIVDSEKQPLSYVAIQGYSASEDKIVKGDFSDEEGKFNLVLPSGEFYLVLKYAGLTNDTILLHQQSGEIKLGTITMQTIAELESVEIIGQKAAMEYHLDKRVFNVGSDLNNQGSNAVDVLENIPSITVDAEGNVSLRGNSNVRILIDGKMSGFASSADALKQLQAANIEKIEVITNASSRYDAQGEGGIINIVLKKNQTKGLNGSASIRGGYFPEIGGDFRINYRRDKLNVFATYSINKNSIPGYSETYQRLNNADTAFVYRQHYEHRRRKLSNHGSLGLDYYINEKNTLSTSFTVRSGLGNNSYDRYYENMDLNDNLTGYNDRFEGQAELEDLLETNLSYTKKFNNKAEWSTDLKWFRDQDIERSDYSENSSAFQGERIEHSQVTMLENNFLAQSDFILPFLQEGKFETGVRMQIRDMENNFRFGELTGNNWNYPPLYNDRYSYNERVYAAYAMASNTWKKFSVQAGLRAEYSDISTRQVSTNNSIDKNYLDLFPSAAVSFKHSERQTFQLSYSRRISRPGQWDLMPYTKFGDNRERRVGNAYLNPEYTNSLEAGILQNWGSGSILGSVYYRNTTNKIERISSLGDDGIIYITPLNIALKDAYGVELNFTYTPANWFRLNSGFNFYEEIISGNFNATDFRRKNFTWTNRTSINLSFPKLFKSQLAFNYTAPSVRPQGKMLAIYHFDLGFSRDLLNGKATIGLNIRDLFNTRRWRMITDTPELYSESNTLWRPRTITLVFTYRFNQQRRESGKADFNLLDECGGE</sequence>
<comment type="similarity">
    <text evidence="7">Belongs to the TonB-dependent receptor family.</text>
</comment>
<dbReference type="Gene3D" id="2.40.170.20">
    <property type="entry name" value="TonB-dependent receptor, beta-barrel domain"/>
    <property type="match status" value="1"/>
</dbReference>
<dbReference type="Pfam" id="PF07715">
    <property type="entry name" value="Plug"/>
    <property type="match status" value="1"/>
</dbReference>
<dbReference type="InterPro" id="IPR008969">
    <property type="entry name" value="CarboxyPept-like_regulatory"/>
</dbReference>
<keyword evidence="4 7" id="KW-0812">Transmembrane</keyword>
<name>A0A8J6PRI0_9FLAO</name>
<dbReference type="RefSeq" id="WP_216714478.1">
    <property type="nucleotide sequence ID" value="NZ_JACVEL010000009.1"/>
</dbReference>
<dbReference type="Gene3D" id="2.170.130.10">
    <property type="entry name" value="TonB-dependent receptor, plug domain"/>
    <property type="match status" value="1"/>
</dbReference>
<keyword evidence="3 7" id="KW-1134">Transmembrane beta strand</keyword>
<accession>A0A8J6PRI0</accession>
<protein>
    <submittedName>
        <fullName evidence="11">TonB-dependent receptor</fullName>
    </submittedName>
</protein>
<keyword evidence="6 7" id="KW-0998">Cell outer membrane</keyword>
<evidence type="ECO:0000256" key="2">
    <source>
        <dbReference type="ARBA" id="ARBA00022448"/>
    </source>
</evidence>
<evidence type="ECO:0000313" key="11">
    <source>
        <dbReference type="EMBL" id="MBC9813278.1"/>
    </source>
</evidence>
<reference evidence="11" key="1">
    <citation type="submission" date="2020-09" db="EMBL/GenBank/DDBJ databases">
        <title>Taishania pollutisoli gen. nov., sp. nov., Isolated from Tetrabromobisphenol A-Contaminated Soil.</title>
        <authorList>
            <person name="Chen Q."/>
        </authorList>
    </citation>
    <scope>NUCLEOTIDE SEQUENCE</scope>
    <source>
        <strain evidence="11">CZZ-1</strain>
    </source>
</reference>
<dbReference type="InterPro" id="IPR012910">
    <property type="entry name" value="Plug_dom"/>
</dbReference>
<feature type="signal peptide" evidence="8">
    <location>
        <begin position="1"/>
        <end position="20"/>
    </location>
</feature>
<dbReference type="GO" id="GO:0009279">
    <property type="term" value="C:cell outer membrane"/>
    <property type="evidence" value="ECO:0007669"/>
    <property type="project" value="UniProtKB-SubCell"/>
</dbReference>
<dbReference type="Proteomes" id="UP000652681">
    <property type="component" value="Unassembled WGS sequence"/>
</dbReference>
<dbReference type="SUPFAM" id="SSF56935">
    <property type="entry name" value="Porins"/>
    <property type="match status" value="1"/>
</dbReference>